<dbReference type="RefSeq" id="XP_011130831.1">
    <property type="nucleotide sequence ID" value="XM_011132529.1"/>
</dbReference>
<comment type="caution">
    <text evidence="1">The sequence shown here is derived from an EMBL/GenBank/DDBJ whole genome shotgun (WGS) entry which is preliminary data.</text>
</comment>
<dbReference type="Proteomes" id="UP000019763">
    <property type="component" value="Unassembled WGS sequence"/>
</dbReference>
<dbReference type="EMBL" id="AFNH02000677">
    <property type="protein sequence ID" value="EZG60423.1"/>
    <property type="molecule type" value="Genomic_DNA"/>
</dbReference>
<dbReference type="VEuPathDB" id="CryptoDB:GNI_090530"/>
<evidence type="ECO:0000313" key="1">
    <source>
        <dbReference type="EMBL" id="EZG60423.1"/>
    </source>
</evidence>
<evidence type="ECO:0000313" key="2">
    <source>
        <dbReference type="Proteomes" id="UP000019763"/>
    </source>
</evidence>
<organism evidence="1 2">
    <name type="scientific">Gregarina niphandrodes</name>
    <name type="common">Septate eugregarine</name>
    <dbReference type="NCBI Taxonomy" id="110365"/>
    <lineage>
        <taxon>Eukaryota</taxon>
        <taxon>Sar</taxon>
        <taxon>Alveolata</taxon>
        <taxon>Apicomplexa</taxon>
        <taxon>Conoidasida</taxon>
        <taxon>Gregarinasina</taxon>
        <taxon>Eugregarinorida</taxon>
        <taxon>Gregarinidae</taxon>
        <taxon>Gregarina</taxon>
    </lineage>
</organism>
<reference evidence="1" key="1">
    <citation type="submission" date="2013-12" db="EMBL/GenBank/DDBJ databases">
        <authorList>
            <person name="Omoto C.K."/>
            <person name="Sibley D."/>
            <person name="Venepally P."/>
            <person name="Hadjithomas M."/>
            <person name="Karamycheva S."/>
            <person name="Brunk B."/>
            <person name="Roos D."/>
            <person name="Caler E."/>
            <person name="Lorenzi H."/>
        </authorList>
    </citation>
    <scope>NUCLEOTIDE SEQUENCE</scope>
</reference>
<dbReference type="GeneID" id="22913245"/>
<name>A0A023B5I1_GRENI</name>
<proteinExistence type="predicted"/>
<accession>A0A023B5I1</accession>
<keyword evidence="2" id="KW-1185">Reference proteome</keyword>
<gene>
    <name evidence="1" type="ORF">GNI_090530</name>
</gene>
<sequence length="175" mass="18799">MARAILGEKKSGHSVSAALALVCIDAPNTRMMVRGCEGQQLSELLSAGGSPEMVTIRPAAVEGAEPGEQFGVLHIDDVLRSEEVKRLAATAHKATGNIPLDVESHFTPEGLYIETKNSGITNGNQNALNHIEGTRSSDGRIVATLHFGARKAKPESSNKPLSSFLWKNFMRTNKH</sequence>
<dbReference type="AlphaFoldDB" id="A0A023B5I1"/>
<protein>
    <submittedName>
        <fullName evidence="1">Uncharacterized protein</fullName>
    </submittedName>
</protein>